<dbReference type="RefSeq" id="WP_062253899.1">
    <property type="nucleotide sequence ID" value="NZ_CP014229.1"/>
</dbReference>
<evidence type="ECO:0000313" key="1">
    <source>
        <dbReference type="EMBL" id="AMD90984.1"/>
    </source>
</evidence>
<dbReference type="Proteomes" id="UP000069241">
    <property type="component" value="Chromosome"/>
</dbReference>
<dbReference type="KEGG" id="dfi:AXF13_13080"/>
<dbReference type="InterPro" id="IPR010181">
    <property type="entry name" value="CGCAxxGCC_motif"/>
</dbReference>
<organism evidence="1 2">
    <name type="scientific">Desulfovibrio fairfieldensis</name>
    <dbReference type="NCBI Taxonomy" id="44742"/>
    <lineage>
        <taxon>Bacteria</taxon>
        <taxon>Pseudomonadati</taxon>
        <taxon>Thermodesulfobacteriota</taxon>
        <taxon>Desulfovibrionia</taxon>
        <taxon>Desulfovibrionales</taxon>
        <taxon>Desulfovibrionaceae</taxon>
        <taxon>Desulfovibrio</taxon>
    </lineage>
</organism>
<dbReference type="AlphaFoldDB" id="A0A0X8JLH8"/>
<gene>
    <name evidence="1" type="ORF">AXF13_13080</name>
</gene>
<dbReference type="Pfam" id="PF09719">
    <property type="entry name" value="C_GCAxxG_C_C"/>
    <property type="match status" value="1"/>
</dbReference>
<dbReference type="EMBL" id="CP014229">
    <property type="protein sequence ID" value="AMD90984.1"/>
    <property type="molecule type" value="Genomic_DNA"/>
</dbReference>
<proteinExistence type="predicted"/>
<evidence type="ECO:0000313" key="2">
    <source>
        <dbReference type="Proteomes" id="UP000069241"/>
    </source>
</evidence>
<accession>A0A0X8JLH8</accession>
<reference evidence="2" key="1">
    <citation type="submission" date="2016-02" db="EMBL/GenBank/DDBJ databases">
        <authorList>
            <person name="Holder M.E."/>
            <person name="Ajami N.J."/>
            <person name="Petrosino J.F."/>
        </authorList>
    </citation>
    <scope>NUCLEOTIDE SEQUENCE [LARGE SCALE GENOMIC DNA]</scope>
    <source>
        <strain evidence="2">CCUG 45958</strain>
    </source>
</reference>
<protein>
    <submittedName>
        <fullName evidence="1">Redox-active protein</fullName>
    </submittedName>
</protein>
<sequence length="143" mass="15774">MDAHQETDRRIAEMVRACYWDRDINCARTTLYCMSRLFDPPLDPQLDRAAIGLNGAGRMGCQCGLLEGALLFLGIHASSLGKTEKEVCAVCGRYAAAFQERFGGVDCRVLRPGGFQKSDPPHLCEGLTVEAVRLLHDFVTALR</sequence>
<dbReference type="STRING" id="44742.AXF13_13080"/>
<name>A0A0X8JLH8_9BACT</name>
<keyword evidence="2" id="KW-1185">Reference proteome</keyword>